<evidence type="ECO:0000313" key="1">
    <source>
        <dbReference type="EMBL" id="AVH81596.1"/>
    </source>
</evidence>
<proteinExistence type="predicted"/>
<dbReference type="RefSeq" id="WP_002745867.1">
    <property type="nucleotide sequence ID" value="NZ_MF974398.1"/>
</dbReference>
<sequence length="56" mass="6361">MQKKITREAVLGLYDLHNDSEAGKSLDWIANVIADSLEADVDSVRELIIKERFSTR</sequence>
<reference evidence="1" key="1">
    <citation type="journal article" date="2018" name="Sci. Rep.">
        <title>Characterization of LE3 and LE4, the only lytic phages known to infect the spirochete Leptospira.</title>
        <authorList>
            <person name="Schiettekatte O."/>
            <person name="Vincent A.T."/>
            <person name="Malosse C."/>
            <person name="Lechat P."/>
            <person name="Chamot-Rooke J."/>
            <person name="Veyrier F.J."/>
            <person name="Picardeau M."/>
            <person name="Bourhy P."/>
        </authorList>
    </citation>
    <scope>NUCLEOTIDE SEQUENCE</scope>
    <source>
        <plasmid evidence="1">p2_L200901116</plasmid>
    </source>
</reference>
<organism evidence="1">
    <name type="scientific">Leptospira mayottensis 200901116</name>
    <dbReference type="NCBI Taxonomy" id="1192864"/>
    <lineage>
        <taxon>Bacteria</taxon>
        <taxon>Pseudomonadati</taxon>
        <taxon>Spirochaetota</taxon>
        <taxon>Spirochaetia</taxon>
        <taxon>Leptospirales</taxon>
        <taxon>Leptospiraceae</taxon>
        <taxon>Leptospira</taxon>
    </lineage>
</organism>
<dbReference type="EMBL" id="MF974398">
    <property type="protein sequence ID" value="AVH81596.1"/>
    <property type="molecule type" value="Genomic_DNA"/>
</dbReference>
<protein>
    <submittedName>
        <fullName evidence="1">Uncharacterized protein</fullName>
    </submittedName>
</protein>
<accession>M6V6J9</accession>
<geneLocation type="plasmid" evidence="1">
    <name>p2_L200901116</name>
</geneLocation>
<dbReference type="AlphaFoldDB" id="M6V6J9"/>
<name>M6V6J9_9LEPT</name>
<keyword evidence="1" id="KW-0614">Plasmid</keyword>